<dbReference type="PANTHER" id="PTHR43738:SF1">
    <property type="entry name" value="HEMIN TRANSPORT SYSTEM PERMEASE PROTEIN HRTB-RELATED"/>
    <property type="match status" value="1"/>
</dbReference>
<evidence type="ECO:0000256" key="3">
    <source>
        <dbReference type="ARBA" id="ARBA00011131"/>
    </source>
</evidence>
<evidence type="ECO:0000256" key="4">
    <source>
        <dbReference type="ARBA" id="ARBA00016962"/>
    </source>
</evidence>
<evidence type="ECO:0000256" key="9">
    <source>
        <dbReference type="ARBA" id="ARBA00023136"/>
    </source>
</evidence>
<sequence>MKLAWKEIRFNKKKYILIELILIMMMFMVIFLSGLANGLARAVSAGIDNAPAQNYVLSTDAQDLISVSSVNNTDLDKVREVTGDKVTPLDLQMTNINKKGDSKKISVTYFAINPEDFLNPKAVEGQKLSDKKDTIVLDSSLKDSGIKVGDVVKDSSIGTQFTVVGFAKNQMYGHAPIGFISLDTYAELKKSANPMSLVEQKYNALAINGKDIKNIKVTGLEVVDRKTIIKNIPGYTAEQMTINMILWVLVFVSAVVLGVFFYIMTLQKHKEFGVTKAIGMNMLEIAGIQMSQILILAIFGVIIGNALGFGMASVLPSSMPFYLKTSSAAEISGAFILISIVCSLVSIREIAKVDPITIIGGN</sequence>
<dbReference type="PANTHER" id="PTHR43738">
    <property type="entry name" value="ABC TRANSPORTER, MEMBRANE PROTEIN"/>
    <property type="match status" value="1"/>
</dbReference>
<feature type="transmembrane region" description="Helical" evidence="11">
    <location>
        <begin position="15"/>
        <end position="36"/>
    </location>
</feature>
<evidence type="ECO:0000256" key="6">
    <source>
        <dbReference type="ARBA" id="ARBA00022475"/>
    </source>
</evidence>
<dbReference type="GO" id="GO:0005886">
    <property type="term" value="C:plasma membrane"/>
    <property type="evidence" value="ECO:0007669"/>
    <property type="project" value="UniProtKB-SubCell"/>
</dbReference>
<keyword evidence="8 11" id="KW-1133">Transmembrane helix</keyword>
<evidence type="ECO:0000256" key="1">
    <source>
        <dbReference type="ARBA" id="ARBA00004651"/>
    </source>
</evidence>
<dbReference type="EMBL" id="FWXH01000003">
    <property type="protein sequence ID" value="SMC22127.1"/>
    <property type="molecule type" value="Genomic_DNA"/>
</dbReference>
<feature type="transmembrane region" description="Helical" evidence="11">
    <location>
        <begin position="285"/>
        <end position="307"/>
    </location>
</feature>
<comment type="similarity">
    <text evidence="2">Belongs to the ABC-4 integral membrane protein family. HrtB subfamily.</text>
</comment>
<dbReference type="STRING" id="1121291.SAMN02745134_01550"/>
<protein>
    <recommendedName>
        <fullName evidence="4">Putative hemin transport system permease protein HrtB</fullName>
    </recommendedName>
</protein>
<dbReference type="RefSeq" id="WP_084115024.1">
    <property type="nucleotide sequence ID" value="NZ_FWXH01000003.1"/>
</dbReference>
<keyword evidence="7 11" id="KW-0812">Transmembrane</keyword>
<dbReference type="InterPro" id="IPR025857">
    <property type="entry name" value="MacB_PCD"/>
</dbReference>
<evidence type="ECO:0000313" key="15">
    <source>
        <dbReference type="Proteomes" id="UP000192468"/>
    </source>
</evidence>
<name>A0A1W1XE20_9CLOT</name>
<comment type="function">
    <text evidence="10">Part of the ABC transporter complex hrt involved in hemin import. Responsible for the translocation of the substrate across the membrane.</text>
</comment>
<proteinExistence type="inferred from homology"/>
<dbReference type="InterPro" id="IPR051125">
    <property type="entry name" value="ABC-4/HrtB_transporter"/>
</dbReference>
<evidence type="ECO:0000313" key="14">
    <source>
        <dbReference type="EMBL" id="SMC22127.1"/>
    </source>
</evidence>
<feature type="transmembrane region" description="Helical" evidence="11">
    <location>
        <begin position="327"/>
        <end position="347"/>
    </location>
</feature>
<evidence type="ECO:0000259" key="13">
    <source>
        <dbReference type="Pfam" id="PF12704"/>
    </source>
</evidence>
<feature type="transmembrane region" description="Helical" evidence="11">
    <location>
        <begin position="244"/>
        <end position="264"/>
    </location>
</feature>
<keyword evidence="6" id="KW-1003">Cell membrane</keyword>
<keyword evidence="15" id="KW-1185">Reference proteome</keyword>
<evidence type="ECO:0000256" key="5">
    <source>
        <dbReference type="ARBA" id="ARBA00022448"/>
    </source>
</evidence>
<organism evidence="14 15">
    <name type="scientific">Clostridium acidisoli DSM 12555</name>
    <dbReference type="NCBI Taxonomy" id="1121291"/>
    <lineage>
        <taxon>Bacteria</taxon>
        <taxon>Bacillati</taxon>
        <taxon>Bacillota</taxon>
        <taxon>Clostridia</taxon>
        <taxon>Eubacteriales</taxon>
        <taxon>Clostridiaceae</taxon>
        <taxon>Clostridium</taxon>
    </lineage>
</organism>
<evidence type="ECO:0000256" key="2">
    <source>
        <dbReference type="ARBA" id="ARBA00008697"/>
    </source>
</evidence>
<evidence type="ECO:0000256" key="11">
    <source>
        <dbReference type="SAM" id="Phobius"/>
    </source>
</evidence>
<gene>
    <name evidence="14" type="ORF">SAMN02745134_01550</name>
</gene>
<keyword evidence="5" id="KW-0813">Transport</keyword>
<dbReference type="InterPro" id="IPR003838">
    <property type="entry name" value="ABC3_permease_C"/>
</dbReference>
<evidence type="ECO:0000256" key="7">
    <source>
        <dbReference type="ARBA" id="ARBA00022692"/>
    </source>
</evidence>
<comment type="subunit">
    <text evidence="3">The complex is composed of two ATP-binding proteins (HrtA), two transmembrane proteins (HrtB) and a solute-binding protein.</text>
</comment>
<dbReference type="Pfam" id="PF12704">
    <property type="entry name" value="MacB_PCD"/>
    <property type="match status" value="1"/>
</dbReference>
<dbReference type="Pfam" id="PF02687">
    <property type="entry name" value="FtsX"/>
    <property type="match status" value="1"/>
</dbReference>
<dbReference type="AlphaFoldDB" id="A0A1W1XE20"/>
<evidence type="ECO:0000259" key="12">
    <source>
        <dbReference type="Pfam" id="PF02687"/>
    </source>
</evidence>
<feature type="domain" description="MacB-like periplasmic core" evidence="13">
    <location>
        <begin position="23"/>
        <end position="187"/>
    </location>
</feature>
<evidence type="ECO:0000256" key="10">
    <source>
        <dbReference type="ARBA" id="ARBA00024973"/>
    </source>
</evidence>
<accession>A0A1W1XE20</accession>
<dbReference type="Proteomes" id="UP000192468">
    <property type="component" value="Unassembled WGS sequence"/>
</dbReference>
<reference evidence="14 15" key="1">
    <citation type="submission" date="2017-04" db="EMBL/GenBank/DDBJ databases">
        <authorList>
            <person name="Afonso C.L."/>
            <person name="Miller P.J."/>
            <person name="Scott M.A."/>
            <person name="Spackman E."/>
            <person name="Goraichik I."/>
            <person name="Dimitrov K.M."/>
            <person name="Suarez D.L."/>
            <person name="Swayne D.E."/>
        </authorList>
    </citation>
    <scope>NUCLEOTIDE SEQUENCE [LARGE SCALE GENOMIC DNA]</scope>
    <source>
        <strain evidence="14 15">DSM 12555</strain>
    </source>
</reference>
<comment type="subcellular location">
    <subcellularLocation>
        <location evidence="1">Cell membrane</location>
        <topology evidence="1">Multi-pass membrane protein</topology>
    </subcellularLocation>
</comment>
<keyword evidence="9 11" id="KW-0472">Membrane</keyword>
<feature type="domain" description="ABC3 transporter permease C-terminal" evidence="12">
    <location>
        <begin position="244"/>
        <end position="355"/>
    </location>
</feature>
<dbReference type="OrthoDB" id="384327at2"/>
<evidence type="ECO:0000256" key="8">
    <source>
        <dbReference type="ARBA" id="ARBA00022989"/>
    </source>
</evidence>